<dbReference type="CDD" id="cd00077">
    <property type="entry name" value="HDc"/>
    <property type="match status" value="1"/>
</dbReference>
<keyword evidence="2" id="KW-0378">Hydrolase</keyword>
<sequence>MRASSINKIKEGSILGKSIYSSDGRLLLSKGISLDKNLLHVLRKNQIVYVYIEDEISKDIEIHSIIDDKVRVEAITNMKKIFHKAMYHGKGKEKVDWVPLQARFQVESIINDILESLKNNEGVLYNITELMGTDMHTYNHSVNVAVLAILTARTLGFCEKDIREIGLGALLHDLGKIKLESEILNKEDFLNEEEAELMKKHVDYGYEMVKDDLSLSYIVKQIIYSHHEYLDGSGYPRGLKEKELLDYSKIVTICDEFDILTSSKHGKKKMSTYEALELLSSKTLEKLDPNIFNKFMENIAVYPIGTGVVLEDGRKGIVVDIHRTYPTRPIVRIIEDKTKKDYYEIDLMKNLTIFIKDVIDLDFLHNETADA</sequence>
<dbReference type="EC" id="3.1.4.52" evidence="2"/>
<keyword evidence="3" id="KW-1185">Reference proteome</keyword>
<dbReference type="NCBIfam" id="TIGR00277">
    <property type="entry name" value="HDIG"/>
    <property type="match status" value="1"/>
</dbReference>
<dbReference type="Proteomes" id="UP000037043">
    <property type="component" value="Unassembled WGS sequence"/>
</dbReference>
<dbReference type="PROSITE" id="PS51832">
    <property type="entry name" value="HD_GYP"/>
    <property type="match status" value="1"/>
</dbReference>
<dbReference type="Gene3D" id="1.10.3210.10">
    <property type="entry name" value="Hypothetical protein af1432"/>
    <property type="match status" value="1"/>
</dbReference>
<reference evidence="3" key="1">
    <citation type="submission" date="2015-08" db="EMBL/GenBank/DDBJ databases">
        <title>Genome sequence of the strict anaerobe Clostridium homopropionicum LuHBu1 (DSM 5847T).</title>
        <authorList>
            <person name="Poehlein A."/>
            <person name="Beck M."/>
            <person name="Schiel-Bengelsdorf B."/>
            <person name="Bengelsdorf F.R."/>
            <person name="Daniel R."/>
            <person name="Duerre P."/>
        </authorList>
    </citation>
    <scope>NUCLEOTIDE SEQUENCE [LARGE SCALE GENOMIC DNA]</scope>
    <source>
        <strain evidence="3">DSM 5847</strain>
    </source>
</reference>
<dbReference type="PANTHER" id="PTHR43155:SF2">
    <property type="entry name" value="CYCLIC DI-GMP PHOSPHODIESTERASE PA4108"/>
    <property type="match status" value="1"/>
</dbReference>
<dbReference type="STRING" id="36844.SAMN04488501_101157"/>
<dbReference type="SUPFAM" id="SSF109604">
    <property type="entry name" value="HD-domain/PDEase-like"/>
    <property type="match status" value="1"/>
</dbReference>
<gene>
    <name evidence="2" type="primary">rpfG_13</name>
    <name evidence="2" type="ORF">CLHOM_33230</name>
</gene>
<name>A0A0L6Z634_9CLOT</name>
<evidence type="ECO:0000313" key="3">
    <source>
        <dbReference type="Proteomes" id="UP000037043"/>
    </source>
</evidence>
<feature type="domain" description="HD-GYP" evidence="1">
    <location>
        <begin position="115"/>
        <end position="311"/>
    </location>
</feature>
<dbReference type="InterPro" id="IPR003607">
    <property type="entry name" value="HD/PDEase_dom"/>
</dbReference>
<dbReference type="PANTHER" id="PTHR43155">
    <property type="entry name" value="CYCLIC DI-GMP PHOSPHODIESTERASE PA4108-RELATED"/>
    <property type="match status" value="1"/>
</dbReference>
<accession>A0A0L6Z634</accession>
<dbReference type="GO" id="GO:0071111">
    <property type="term" value="F:cyclic-guanylate-specific phosphodiesterase activity"/>
    <property type="evidence" value="ECO:0007669"/>
    <property type="project" value="UniProtKB-EC"/>
</dbReference>
<evidence type="ECO:0000313" key="2">
    <source>
        <dbReference type="EMBL" id="KOA18421.1"/>
    </source>
</evidence>
<dbReference type="SMART" id="SM00471">
    <property type="entry name" value="HDc"/>
    <property type="match status" value="1"/>
</dbReference>
<comment type="caution">
    <text evidence="2">The sequence shown here is derived from an EMBL/GenBank/DDBJ whole genome shotgun (WGS) entry which is preliminary data.</text>
</comment>
<organism evidence="2 3">
    <name type="scientific">Clostridium homopropionicum DSM 5847</name>
    <dbReference type="NCBI Taxonomy" id="1121318"/>
    <lineage>
        <taxon>Bacteria</taxon>
        <taxon>Bacillati</taxon>
        <taxon>Bacillota</taxon>
        <taxon>Clostridia</taxon>
        <taxon>Eubacteriales</taxon>
        <taxon>Clostridiaceae</taxon>
        <taxon>Clostridium</taxon>
    </lineage>
</organism>
<dbReference type="InterPro" id="IPR006675">
    <property type="entry name" value="HDIG_dom"/>
</dbReference>
<dbReference type="Pfam" id="PF13487">
    <property type="entry name" value="HD_5"/>
    <property type="match status" value="1"/>
</dbReference>
<dbReference type="InterPro" id="IPR037522">
    <property type="entry name" value="HD_GYP_dom"/>
</dbReference>
<protein>
    <submittedName>
        <fullName evidence="2">Cyclic di-GMP phosphodiesterase response regulator RpfG</fullName>
        <ecNumber evidence="2">3.1.4.52</ecNumber>
    </submittedName>
</protein>
<proteinExistence type="predicted"/>
<dbReference type="RefSeq" id="WP_052222768.1">
    <property type="nucleotide sequence ID" value="NZ_LHUR01000042.1"/>
</dbReference>
<dbReference type="EMBL" id="LHUR01000042">
    <property type="protein sequence ID" value="KOA18421.1"/>
    <property type="molecule type" value="Genomic_DNA"/>
</dbReference>
<evidence type="ECO:0000259" key="1">
    <source>
        <dbReference type="PROSITE" id="PS51832"/>
    </source>
</evidence>
<dbReference type="PATRIC" id="fig|1121318.3.peg.3318"/>
<dbReference type="AlphaFoldDB" id="A0A0L6Z634"/>